<dbReference type="EMBL" id="CP031124">
    <property type="protein sequence ID" value="AXF86651.1"/>
    <property type="molecule type" value="Genomic_DNA"/>
</dbReference>
<evidence type="ECO:0000313" key="1">
    <source>
        <dbReference type="EMBL" id="AXF86651.1"/>
    </source>
</evidence>
<dbReference type="Proteomes" id="UP000252182">
    <property type="component" value="Chromosome"/>
</dbReference>
<accession>A0A345DE63</accession>
<gene>
    <name evidence="1" type="ORF">DTO96_102406</name>
</gene>
<dbReference type="KEGG" id="hyf:DTO96_102406"/>
<sequence length="131" mass="14428">MVRYIRTMLTTTSLPLIFTDADVQSVARAHANNTADVKFGGASVVFRSVDDLPRVQVIVANLAALDVASSSGVLEVEFRDRRTRFVSGDELRAERAKQLSALTAYRAAVEGATASRRSSIKVRYVNYKRGY</sequence>
<organism evidence="1 2">
    <name type="scientific">Ephemeroptericola cinctiostellae</name>
    <dbReference type="NCBI Taxonomy" id="2268024"/>
    <lineage>
        <taxon>Bacteria</taxon>
        <taxon>Pseudomonadati</taxon>
        <taxon>Pseudomonadota</taxon>
        <taxon>Betaproteobacteria</taxon>
        <taxon>Burkholderiales</taxon>
        <taxon>Burkholderiaceae</taxon>
        <taxon>Ephemeroptericola</taxon>
    </lineage>
</organism>
<reference evidence="2" key="1">
    <citation type="submission" date="2018-07" db="EMBL/GenBank/DDBJ databases">
        <authorList>
            <person name="Kim H."/>
        </authorList>
    </citation>
    <scope>NUCLEOTIDE SEQUENCE [LARGE SCALE GENOMIC DNA]</scope>
    <source>
        <strain evidence="2">F02</strain>
    </source>
</reference>
<name>A0A345DE63_9BURK</name>
<evidence type="ECO:0000313" key="2">
    <source>
        <dbReference type="Proteomes" id="UP000252182"/>
    </source>
</evidence>
<dbReference type="AlphaFoldDB" id="A0A345DE63"/>
<protein>
    <submittedName>
        <fullName evidence="1">Uncharacterized protein</fullName>
    </submittedName>
</protein>
<keyword evidence="2" id="KW-1185">Reference proteome</keyword>
<proteinExistence type="predicted"/>